<protein>
    <submittedName>
        <fullName evidence="2">Uncharacterized protein</fullName>
    </submittedName>
</protein>
<organism evidence="2 3">
    <name type="scientific">Colletotrichum simmondsii</name>
    <dbReference type="NCBI Taxonomy" id="703756"/>
    <lineage>
        <taxon>Eukaryota</taxon>
        <taxon>Fungi</taxon>
        <taxon>Dikarya</taxon>
        <taxon>Ascomycota</taxon>
        <taxon>Pezizomycotina</taxon>
        <taxon>Sordariomycetes</taxon>
        <taxon>Hypocreomycetidae</taxon>
        <taxon>Glomerellales</taxon>
        <taxon>Glomerellaceae</taxon>
        <taxon>Colletotrichum</taxon>
        <taxon>Colletotrichum acutatum species complex</taxon>
    </lineage>
</organism>
<evidence type="ECO:0000313" key="3">
    <source>
        <dbReference type="Proteomes" id="UP000070328"/>
    </source>
</evidence>
<feature type="region of interest" description="Disordered" evidence="1">
    <location>
        <begin position="39"/>
        <end position="61"/>
    </location>
</feature>
<proteinExistence type="predicted"/>
<reference evidence="2 3" key="1">
    <citation type="submission" date="2014-02" db="EMBL/GenBank/DDBJ databases">
        <title>The genome sequence of Colletotrichum simmondsii CBS122122.</title>
        <authorList>
            <person name="Baroncelli R."/>
            <person name="Thon M.R."/>
        </authorList>
    </citation>
    <scope>NUCLEOTIDE SEQUENCE [LARGE SCALE GENOMIC DNA]</scope>
    <source>
        <strain evidence="2 3">CBS122122</strain>
    </source>
</reference>
<gene>
    <name evidence="2" type="ORF">CSIM01_10979</name>
</gene>
<feature type="region of interest" description="Disordered" evidence="1">
    <location>
        <begin position="84"/>
        <end position="111"/>
    </location>
</feature>
<sequence>MEIVLPKESFCGVAPQVRCIALFKRFTRLVASQERVRRALDGDSSSVSAPKSHGASRETLTVANPPRARILQFTVASRHPVHLLPQSDSDSCPAGRWARRGRQGQARRIEQKLVSENPSCLMR</sequence>
<evidence type="ECO:0000313" key="2">
    <source>
        <dbReference type="EMBL" id="KXH48020.1"/>
    </source>
</evidence>
<comment type="caution">
    <text evidence="2">The sequence shown here is derived from an EMBL/GenBank/DDBJ whole genome shotgun (WGS) entry which is preliminary data.</text>
</comment>
<dbReference type="Proteomes" id="UP000070328">
    <property type="component" value="Unassembled WGS sequence"/>
</dbReference>
<dbReference type="EMBL" id="JFBX01000143">
    <property type="protein sequence ID" value="KXH48020.1"/>
    <property type="molecule type" value="Genomic_DNA"/>
</dbReference>
<dbReference type="AlphaFoldDB" id="A0A135TIL7"/>
<name>A0A135TIL7_9PEZI</name>
<accession>A0A135TIL7</accession>
<evidence type="ECO:0000256" key="1">
    <source>
        <dbReference type="SAM" id="MobiDB-lite"/>
    </source>
</evidence>
<keyword evidence="3" id="KW-1185">Reference proteome</keyword>